<dbReference type="Proteomes" id="UP000326757">
    <property type="component" value="Unassembled WGS sequence"/>
</dbReference>
<dbReference type="Pfam" id="PF09805">
    <property type="entry name" value="Nop25"/>
    <property type="match status" value="1"/>
</dbReference>
<organism evidence="6 7">
    <name type="scientific">Monilinia laxa</name>
    <name type="common">Brown rot fungus</name>
    <name type="synonym">Sclerotinia laxa</name>
    <dbReference type="NCBI Taxonomy" id="61186"/>
    <lineage>
        <taxon>Eukaryota</taxon>
        <taxon>Fungi</taxon>
        <taxon>Dikarya</taxon>
        <taxon>Ascomycota</taxon>
        <taxon>Pezizomycotina</taxon>
        <taxon>Leotiomycetes</taxon>
        <taxon>Helotiales</taxon>
        <taxon>Sclerotiniaceae</taxon>
        <taxon>Monilinia</taxon>
    </lineage>
</organism>
<evidence type="ECO:0008006" key="8">
    <source>
        <dbReference type="Google" id="ProtNLM"/>
    </source>
</evidence>
<gene>
    <name evidence="6" type="ORF">EYC80_004444</name>
</gene>
<sequence length="270" mass="31710">MESSFIVKPRPKRSVLPPQKKKRKFDHKIEEINFDLSAREDYLTGFHKRKVQRSKRAQEEAEKKAREERIVMRKQLREERRAELNEHVKAVNALLEDVNEKFDGGDEDGDEWGGIEDEEKDEDVQEEVVDHEEEYIDEDKYTTVTVEGIEISKEGIKRTADEGDSDDGAEKSKRKFTKEEEKVKKVWPKKPRKKKSLGAEQQQMRDEVIIKMESINNFTIKTRSNIWCDFDMDRKASHVKTAYHRQGIQGLTVIIPQPMHLKISRTECPL</sequence>
<dbReference type="PANTHER" id="PTHR14577">
    <property type="entry name" value="NUCLEOLAR PROTEIN 12"/>
    <property type="match status" value="1"/>
</dbReference>
<reference evidence="6 7" key="1">
    <citation type="submission" date="2019-06" db="EMBL/GenBank/DDBJ databases">
        <title>Genome Sequence of the Brown Rot Fungal Pathogen Monilinia laxa.</title>
        <authorList>
            <person name="De Miccolis Angelini R.M."/>
            <person name="Landi L."/>
            <person name="Abate D."/>
            <person name="Pollastro S."/>
            <person name="Romanazzi G."/>
            <person name="Faretra F."/>
        </authorList>
    </citation>
    <scope>NUCLEOTIDE SEQUENCE [LARGE SCALE GENOMIC DNA]</scope>
    <source>
        <strain evidence="6 7">Mlax316</strain>
    </source>
</reference>
<evidence type="ECO:0000256" key="5">
    <source>
        <dbReference type="SAM" id="MobiDB-lite"/>
    </source>
</evidence>
<evidence type="ECO:0000256" key="1">
    <source>
        <dbReference type="ARBA" id="ARBA00004604"/>
    </source>
</evidence>
<evidence type="ECO:0000256" key="2">
    <source>
        <dbReference type="ARBA" id="ARBA00007175"/>
    </source>
</evidence>
<feature type="region of interest" description="Disordered" evidence="5">
    <location>
        <begin position="1"/>
        <end position="23"/>
    </location>
</feature>
<keyword evidence="3" id="KW-0175">Coiled coil</keyword>
<evidence type="ECO:0000256" key="4">
    <source>
        <dbReference type="ARBA" id="ARBA00023242"/>
    </source>
</evidence>
<dbReference type="InterPro" id="IPR019186">
    <property type="entry name" value="Nucleolar_protein_12"/>
</dbReference>
<dbReference type="AlphaFoldDB" id="A0A5N6KNE1"/>
<dbReference type="GO" id="GO:0005730">
    <property type="term" value="C:nucleolus"/>
    <property type="evidence" value="ECO:0007669"/>
    <property type="project" value="UniProtKB-SubCell"/>
</dbReference>
<keyword evidence="7" id="KW-1185">Reference proteome</keyword>
<accession>A0A5N6KNE1</accession>
<evidence type="ECO:0000313" key="6">
    <source>
        <dbReference type="EMBL" id="KAB8305151.1"/>
    </source>
</evidence>
<evidence type="ECO:0000256" key="3">
    <source>
        <dbReference type="ARBA" id="ARBA00023054"/>
    </source>
</evidence>
<feature type="compositionally biased region" description="Basic residues" evidence="5">
    <location>
        <begin position="9"/>
        <end position="23"/>
    </location>
</feature>
<dbReference type="OrthoDB" id="551633at2759"/>
<dbReference type="EMBL" id="VIGI01000001">
    <property type="protein sequence ID" value="KAB8305151.1"/>
    <property type="molecule type" value="Genomic_DNA"/>
</dbReference>
<dbReference type="PANTHER" id="PTHR14577:SF0">
    <property type="entry name" value="NUCLEOLAR PROTEIN 12"/>
    <property type="match status" value="1"/>
</dbReference>
<dbReference type="GO" id="GO:0019843">
    <property type="term" value="F:rRNA binding"/>
    <property type="evidence" value="ECO:0007669"/>
    <property type="project" value="TreeGrafter"/>
</dbReference>
<protein>
    <recommendedName>
        <fullName evidence="8">Nucleolar protein 12</fullName>
    </recommendedName>
</protein>
<evidence type="ECO:0000313" key="7">
    <source>
        <dbReference type="Proteomes" id="UP000326757"/>
    </source>
</evidence>
<comment type="similarity">
    <text evidence="2">Belongs to the RRP17 family.</text>
</comment>
<keyword evidence="4" id="KW-0539">Nucleus</keyword>
<feature type="region of interest" description="Disordered" evidence="5">
    <location>
        <begin position="156"/>
        <end position="202"/>
    </location>
</feature>
<feature type="compositionally biased region" description="Acidic residues" evidence="5">
    <location>
        <begin position="105"/>
        <end position="133"/>
    </location>
</feature>
<comment type="subcellular location">
    <subcellularLocation>
        <location evidence="1">Nucleus</location>
        <location evidence="1">Nucleolus</location>
    </subcellularLocation>
</comment>
<feature type="compositionally biased region" description="Basic residues" evidence="5">
    <location>
        <begin position="185"/>
        <end position="196"/>
    </location>
</feature>
<feature type="region of interest" description="Disordered" evidence="5">
    <location>
        <begin position="99"/>
        <end position="133"/>
    </location>
</feature>
<comment type="caution">
    <text evidence="6">The sequence shown here is derived from an EMBL/GenBank/DDBJ whole genome shotgun (WGS) entry which is preliminary data.</text>
</comment>
<name>A0A5N6KNE1_MONLA</name>
<proteinExistence type="inferred from homology"/>